<reference evidence="7 8" key="1">
    <citation type="submission" date="2024-03" db="EMBL/GenBank/DDBJ databases">
        <title>Aureococcus anophagefferens CCMP1851 and Kratosvirus quantuckense: Draft genome of a second virus-susceptible host strain in the model system.</title>
        <authorList>
            <person name="Chase E."/>
            <person name="Truchon A.R."/>
            <person name="Schepens W."/>
            <person name="Wilhelm S.W."/>
        </authorList>
    </citation>
    <scope>NUCLEOTIDE SEQUENCE [LARGE SCALE GENOMIC DNA]</scope>
    <source>
        <strain evidence="7 8">CCMP1851</strain>
    </source>
</reference>
<dbReference type="PROSITE" id="PS51194">
    <property type="entry name" value="HELICASE_CTER"/>
    <property type="match status" value="1"/>
</dbReference>
<dbReference type="InterPro" id="IPR007502">
    <property type="entry name" value="Helicase-assoc_dom"/>
</dbReference>
<evidence type="ECO:0000256" key="1">
    <source>
        <dbReference type="ARBA" id="ARBA00004496"/>
    </source>
</evidence>
<dbReference type="Gene3D" id="3.40.50.300">
    <property type="entry name" value="P-loop containing nucleotide triphosphate hydrolases"/>
    <property type="match status" value="2"/>
</dbReference>
<keyword evidence="7" id="KW-0347">Helicase</keyword>
<evidence type="ECO:0000259" key="5">
    <source>
        <dbReference type="PROSITE" id="PS51192"/>
    </source>
</evidence>
<dbReference type="PANTHER" id="PTHR18934">
    <property type="entry name" value="ATP-DEPENDENT RNA HELICASE"/>
    <property type="match status" value="1"/>
</dbReference>
<dbReference type="Pfam" id="PF00270">
    <property type="entry name" value="DEAD"/>
    <property type="match status" value="1"/>
</dbReference>
<dbReference type="InterPro" id="IPR027417">
    <property type="entry name" value="P-loop_NTPase"/>
</dbReference>
<dbReference type="Proteomes" id="UP001363151">
    <property type="component" value="Unassembled WGS sequence"/>
</dbReference>
<dbReference type="PANTHER" id="PTHR18934:SF113">
    <property type="entry name" value="ATP-DEPENDENT RNA HELICASE TDRD9"/>
    <property type="match status" value="1"/>
</dbReference>
<evidence type="ECO:0000256" key="2">
    <source>
        <dbReference type="ARBA" id="ARBA00022490"/>
    </source>
</evidence>
<dbReference type="Gene3D" id="1.20.120.1080">
    <property type="match status" value="1"/>
</dbReference>
<dbReference type="SMART" id="SM00490">
    <property type="entry name" value="HELICc"/>
    <property type="match status" value="1"/>
</dbReference>
<evidence type="ECO:0000313" key="8">
    <source>
        <dbReference type="Proteomes" id="UP001363151"/>
    </source>
</evidence>
<feature type="domain" description="Helicase ATP-binding" evidence="5">
    <location>
        <begin position="26"/>
        <end position="206"/>
    </location>
</feature>
<keyword evidence="2" id="KW-0963">Cytoplasm</keyword>
<comment type="subcellular location">
    <subcellularLocation>
        <location evidence="1">Cytoplasm</location>
    </subcellularLocation>
</comment>
<dbReference type="SMART" id="SM00847">
    <property type="entry name" value="HA2"/>
    <property type="match status" value="1"/>
</dbReference>
<evidence type="ECO:0000256" key="3">
    <source>
        <dbReference type="ARBA" id="ARBA00022741"/>
    </source>
</evidence>
<dbReference type="InterPro" id="IPR014001">
    <property type="entry name" value="Helicase_ATP-bd"/>
</dbReference>
<evidence type="ECO:0000313" key="7">
    <source>
        <dbReference type="EMBL" id="KAK7233573.1"/>
    </source>
</evidence>
<dbReference type="PROSITE" id="PS51192">
    <property type="entry name" value="HELICASE_ATP_BIND_1"/>
    <property type="match status" value="1"/>
</dbReference>
<name>A0ABR1FMH7_AURAN</name>
<dbReference type="InterPro" id="IPR011545">
    <property type="entry name" value="DEAD/DEAH_box_helicase_dom"/>
</dbReference>
<keyword evidence="3" id="KW-0547">Nucleotide-binding</keyword>
<evidence type="ECO:0000256" key="4">
    <source>
        <dbReference type="ARBA" id="ARBA00022840"/>
    </source>
</evidence>
<dbReference type="GO" id="GO:0004386">
    <property type="term" value="F:helicase activity"/>
    <property type="evidence" value="ECO:0007669"/>
    <property type="project" value="UniProtKB-KW"/>
</dbReference>
<dbReference type="Pfam" id="PF21010">
    <property type="entry name" value="HA2_C"/>
    <property type="match status" value="1"/>
</dbReference>
<dbReference type="EMBL" id="JBBJCI010000358">
    <property type="protein sequence ID" value="KAK7233573.1"/>
    <property type="molecule type" value="Genomic_DNA"/>
</dbReference>
<evidence type="ECO:0000259" key="6">
    <source>
        <dbReference type="PROSITE" id="PS51194"/>
    </source>
</evidence>
<comment type="caution">
    <text evidence="7">The sequence shown here is derived from an EMBL/GenBank/DDBJ whole genome shotgun (WGS) entry which is preliminary data.</text>
</comment>
<dbReference type="Pfam" id="PF00271">
    <property type="entry name" value="Helicase_C"/>
    <property type="match status" value="1"/>
</dbReference>
<organism evidence="7 8">
    <name type="scientific">Aureococcus anophagefferens</name>
    <name type="common">Harmful bloom alga</name>
    <dbReference type="NCBI Taxonomy" id="44056"/>
    <lineage>
        <taxon>Eukaryota</taxon>
        <taxon>Sar</taxon>
        <taxon>Stramenopiles</taxon>
        <taxon>Ochrophyta</taxon>
        <taxon>Pelagophyceae</taxon>
        <taxon>Pelagomonadales</taxon>
        <taxon>Pelagomonadaceae</taxon>
        <taxon>Aureococcus</taxon>
    </lineage>
</organism>
<keyword evidence="7" id="KW-0378">Hydrolase</keyword>
<dbReference type="SMART" id="SM00487">
    <property type="entry name" value="DEXDc"/>
    <property type="match status" value="1"/>
</dbReference>
<keyword evidence="8" id="KW-1185">Reference proteome</keyword>
<keyword evidence="4" id="KW-0067">ATP-binding</keyword>
<feature type="domain" description="Helicase C-terminal" evidence="6">
    <location>
        <begin position="272"/>
        <end position="446"/>
    </location>
</feature>
<protein>
    <submittedName>
        <fullName evidence="7">Helicase</fullName>
    </submittedName>
</protein>
<dbReference type="InterPro" id="IPR001650">
    <property type="entry name" value="Helicase_C-like"/>
</dbReference>
<gene>
    <name evidence="7" type="ORF">SO694_00107041</name>
</gene>
<proteinExistence type="predicted"/>
<dbReference type="SUPFAM" id="SSF52540">
    <property type="entry name" value="P-loop containing nucleoside triphosphate hydrolases"/>
    <property type="match status" value="1"/>
</dbReference>
<accession>A0ABR1FMH7</accession>
<dbReference type="CDD" id="cd17917">
    <property type="entry name" value="DEXHc_RHA-like"/>
    <property type="match status" value="1"/>
</dbReference>
<sequence>MTWTRDKAAADKRAELPVAAYKAEVVALCGARGAVVITGDAGCGKSTQVPQYVMDGVGEDAWGRKPRVLVTQPRRCAAVAVARRVAAERGEAVGASVGYHVSGEKAGVDGDDDGSKAKCVYMTTGVLLQLLTHHRAAVAESYTHVVVDEAHERDVDMDLVLVTLRRLARGEGGVEGPRPTIVIMSATVDAARLAQFFGGADGPAPHLRVGTRPHEVRIHHLEDVVAATKDGEEAVEPWDETRPTGRSKNARFEPAACRGCVAFLKALAAAPELGEALLPPGDDAKRRDVLVFVPGVAEIEELEALCRREGLGRSYEVLPLHGALDDEAQRAALSSPDDGRAKPRVVITTNIAESSVTVPGVRVVVDFGLEKLPVYDPRTRTQALLTRHCSRASAAQRAGRCGRVASGACVRLYSKETHDAHMPPYIAPEIVRAPLPTVALKALLLDSEPARLLSEALDAPDPREVIEALMSLVRIGCVRGSPDAGFAVEPLGELVARLDIDANVGRLLAFGAALGCVDDMAVVAASVSLRDVFLQPFEARPPRKDGEEEEISDVGDAKALSLDQAKKEVAHFAPRRNVWERAQYSDALATVAILREFKRKLDHGSRDDAARYARSNHASFKRLVEVDALARRLASTYDRVVGLRVAPEERKALGRSRARRGDLARRLSDRPALATTVRKFALLCCFAPCVSSAVARASDPETRGVVVFRLDPPPADDDREAGEAAALEAFGAWGATACRVYREGDAMDVEQKAPAPPRAARAAGRRRAAVRDAPVALLDVYEGLDAPDDDARARGRPGGASR</sequence>
<dbReference type="CDD" id="cd18791">
    <property type="entry name" value="SF2_C_RHA"/>
    <property type="match status" value="1"/>
</dbReference>